<dbReference type="AlphaFoldDB" id="A0A7X0LLU8"/>
<feature type="domain" description="Flagellar hook protein FlgE/F/G-like D1" evidence="10">
    <location>
        <begin position="98"/>
        <end position="165"/>
    </location>
</feature>
<accession>A0A7X0LLU8</accession>
<dbReference type="PROSITE" id="PS00588">
    <property type="entry name" value="FLAGELLA_BB_ROD"/>
    <property type="match status" value="1"/>
</dbReference>
<keyword evidence="12" id="KW-1185">Reference proteome</keyword>
<dbReference type="NCBIfam" id="TIGR02488">
    <property type="entry name" value="flgG_G_neg"/>
    <property type="match status" value="1"/>
</dbReference>
<dbReference type="InterPro" id="IPR010930">
    <property type="entry name" value="Flg_bb/hook_C_dom"/>
</dbReference>
<evidence type="ECO:0000256" key="1">
    <source>
        <dbReference type="ARBA" id="ARBA00004117"/>
    </source>
</evidence>
<dbReference type="PANTHER" id="PTHR30435">
    <property type="entry name" value="FLAGELLAR PROTEIN"/>
    <property type="match status" value="1"/>
</dbReference>
<comment type="similarity">
    <text evidence="2 7">Belongs to the flagella basal body rod proteins family.</text>
</comment>
<dbReference type="Pfam" id="PF00460">
    <property type="entry name" value="Flg_bb_rod"/>
    <property type="match status" value="1"/>
</dbReference>
<evidence type="ECO:0000256" key="2">
    <source>
        <dbReference type="ARBA" id="ARBA00009677"/>
    </source>
</evidence>
<keyword evidence="11" id="KW-0969">Cilium</keyword>
<dbReference type="InterPro" id="IPR020013">
    <property type="entry name" value="Flagellar_FlgE/F/G"/>
</dbReference>
<keyword evidence="4 7" id="KW-0975">Bacterial flagellum</keyword>
<dbReference type="InterPro" id="IPR019776">
    <property type="entry name" value="Flagellar_basal_body_rod_CS"/>
</dbReference>
<evidence type="ECO:0000259" key="9">
    <source>
        <dbReference type="Pfam" id="PF06429"/>
    </source>
</evidence>
<name>A0A7X0LLU8_9BACT</name>
<dbReference type="GO" id="GO:0009426">
    <property type="term" value="C:bacterial-type flagellum basal body, distal rod"/>
    <property type="evidence" value="ECO:0007669"/>
    <property type="project" value="UniProtKB-UniRule"/>
</dbReference>
<organism evidence="11 12">
    <name type="scientific">Algisphaera agarilytica</name>
    <dbReference type="NCBI Taxonomy" id="1385975"/>
    <lineage>
        <taxon>Bacteria</taxon>
        <taxon>Pseudomonadati</taxon>
        <taxon>Planctomycetota</taxon>
        <taxon>Phycisphaerae</taxon>
        <taxon>Phycisphaerales</taxon>
        <taxon>Phycisphaeraceae</taxon>
        <taxon>Algisphaera</taxon>
    </lineage>
</organism>
<feature type="domain" description="Flagellar basal-body/hook protein C-terminal" evidence="9">
    <location>
        <begin position="221"/>
        <end position="262"/>
    </location>
</feature>
<evidence type="ECO:0000259" key="10">
    <source>
        <dbReference type="Pfam" id="PF22692"/>
    </source>
</evidence>
<dbReference type="InterPro" id="IPR037925">
    <property type="entry name" value="FlgE/F/G-like"/>
</dbReference>
<dbReference type="EMBL" id="JACHGY010000001">
    <property type="protein sequence ID" value="MBB6430353.1"/>
    <property type="molecule type" value="Genomic_DNA"/>
</dbReference>
<gene>
    <name evidence="11" type="ORF">HNQ40_002159</name>
</gene>
<dbReference type="InterPro" id="IPR001444">
    <property type="entry name" value="Flag_bb_rod_N"/>
</dbReference>
<proteinExistence type="inferred from homology"/>
<keyword evidence="11" id="KW-0966">Cell projection</keyword>
<comment type="subunit">
    <text evidence="5">The basal body constitutes a major portion of the flagellar organelle and consists of four rings (L,P,S, and M) mounted on a central rod. The rod consists of about 26 subunits of FlgG in the distal portion, and FlgB, FlgC and FlgF are thought to build up the proximal portion of the rod with about 6 subunits each.</text>
</comment>
<dbReference type="SUPFAM" id="SSF117143">
    <property type="entry name" value="Flagellar hook protein flgE"/>
    <property type="match status" value="1"/>
</dbReference>
<feature type="domain" description="Flagellar basal body rod protein N-terminal" evidence="8">
    <location>
        <begin position="7"/>
        <end position="36"/>
    </location>
</feature>
<dbReference type="InterPro" id="IPR053967">
    <property type="entry name" value="LlgE_F_G-like_D1"/>
</dbReference>
<evidence type="ECO:0000256" key="4">
    <source>
        <dbReference type="ARBA" id="ARBA00023143"/>
    </source>
</evidence>
<dbReference type="PANTHER" id="PTHR30435:SF19">
    <property type="entry name" value="FLAGELLAR BASAL-BODY ROD PROTEIN FLGG"/>
    <property type="match status" value="1"/>
</dbReference>
<dbReference type="Pfam" id="PF06429">
    <property type="entry name" value="Flg_bbr_C"/>
    <property type="match status" value="1"/>
</dbReference>
<reference evidence="11 12" key="1">
    <citation type="submission" date="2020-08" db="EMBL/GenBank/DDBJ databases">
        <title>Genomic Encyclopedia of Type Strains, Phase IV (KMG-IV): sequencing the most valuable type-strain genomes for metagenomic binning, comparative biology and taxonomic classification.</title>
        <authorList>
            <person name="Goeker M."/>
        </authorList>
    </citation>
    <scope>NUCLEOTIDE SEQUENCE [LARGE SCALE GENOMIC DNA]</scope>
    <source>
        <strain evidence="11 12">DSM 103725</strain>
    </source>
</reference>
<evidence type="ECO:0000256" key="7">
    <source>
        <dbReference type="RuleBase" id="RU362116"/>
    </source>
</evidence>
<evidence type="ECO:0000259" key="8">
    <source>
        <dbReference type="Pfam" id="PF00460"/>
    </source>
</evidence>
<dbReference type="Pfam" id="PF22692">
    <property type="entry name" value="LlgE_F_G_D1"/>
    <property type="match status" value="1"/>
</dbReference>
<comment type="subcellular location">
    <subcellularLocation>
        <location evidence="1 7">Bacterial flagellum basal body</location>
    </subcellularLocation>
</comment>
<dbReference type="GO" id="GO:0071978">
    <property type="term" value="P:bacterial-type flagellum-dependent swarming motility"/>
    <property type="evidence" value="ECO:0007669"/>
    <property type="project" value="TreeGrafter"/>
</dbReference>
<dbReference type="InterPro" id="IPR012834">
    <property type="entry name" value="FlgG_G_neg"/>
</dbReference>
<dbReference type="NCBIfam" id="TIGR03506">
    <property type="entry name" value="FlgEFG_subfam"/>
    <property type="match status" value="2"/>
</dbReference>
<evidence type="ECO:0000313" key="12">
    <source>
        <dbReference type="Proteomes" id="UP000541810"/>
    </source>
</evidence>
<dbReference type="RefSeq" id="WP_184677873.1">
    <property type="nucleotide sequence ID" value="NZ_JACHGY010000001.1"/>
</dbReference>
<sequence>MAVLALHSASTGLNALSTELDVIANNLANVNTTGFKTQRVNFEDLIYQQKKQPGVENANGDHSPAGLQVGLGTQISNTQYNFELGSAVTTGRELDVYIEGDGFFEVQILSEQGGGVGYTRAGNFFTNRDGELVLGNSQGPRVQPGITIPDDAVNISISADGTVAVTNPDGTNSDVGQLQLSTFVNKEGLKSIGGNIYVESDASGPPIQGNPGEGSFGTILQGHLENSNVDPVTELVSLIKTQRAFEMNSQTIQAADEVLQVVGNLRR</sequence>
<dbReference type="Proteomes" id="UP000541810">
    <property type="component" value="Unassembled WGS sequence"/>
</dbReference>
<evidence type="ECO:0000313" key="11">
    <source>
        <dbReference type="EMBL" id="MBB6430353.1"/>
    </source>
</evidence>
<comment type="caution">
    <text evidence="11">The sequence shown here is derived from an EMBL/GenBank/DDBJ whole genome shotgun (WGS) entry which is preliminary data.</text>
</comment>
<keyword evidence="11" id="KW-0282">Flagellum</keyword>
<evidence type="ECO:0000256" key="5">
    <source>
        <dbReference type="ARBA" id="ARBA00025933"/>
    </source>
</evidence>
<evidence type="ECO:0000256" key="6">
    <source>
        <dbReference type="NCBIfam" id="TIGR02488"/>
    </source>
</evidence>
<evidence type="ECO:0000256" key="3">
    <source>
        <dbReference type="ARBA" id="ARBA00017948"/>
    </source>
</evidence>
<protein>
    <recommendedName>
        <fullName evidence="3 6">Flagellar basal-body rod protein FlgG</fullName>
    </recommendedName>
</protein>